<dbReference type="Pfam" id="PF07719">
    <property type="entry name" value="TPR_2"/>
    <property type="match status" value="1"/>
</dbReference>
<feature type="repeat" description="TPR" evidence="3">
    <location>
        <begin position="534"/>
        <end position="567"/>
    </location>
</feature>
<evidence type="ECO:0008006" key="6">
    <source>
        <dbReference type="Google" id="ProtNLM"/>
    </source>
</evidence>
<evidence type="ECO:0000313" key="4">
    <source>
        <dbReference type="EMBL" id="CAG9322840.1"/>
    </source>
</evidence>
<dbReference type="InterPro" id="IPR011990">
    <property type="entry name" value="TPR-like_helical_dom_sf"/>
</dbReference>
<dbReference type="SUPFAM" id="SSF50965">
    <property type="entry name" value="Galactose oxidase, central domain"/>
    <property type="match status" value="1"/>
</dbReference>
<dbReference type="EMBL" id="CAJZBQ010000032">
    <property type="protein sequence ID" value="CAG9322840.1"/>
    <property type="molecule type" value="Genomic_DNA"/>
</dbReference>
<accession>A0AAU9JA34</accession>
<reference evidence="4" key="1">
    <citation type="submission" date="2021-09" db="EMBL/GenBank/DDBJ databases">
        <authorList>
            <consortium name="AG Swart"/>
            <person name="Singh M."/>
            <person name="Singh A."/>
            <person name="Seah K."/>
            <person name="Emmerich C."/>
        </authorList>
    </citation>
    <scope>NUCLEOTIDE SEQUENCE</scope>
    <source>
        <strain evidence="4">ATCC30299</strain>
    </source>
</reference>
<dbReference type="Gene3D" id="2.120.10.80">
    <property type="entry name" value="Kelch-type beta propeller"/>
    <property type="match status" value="1"/>
</dbReference>
<dbReference type="InterPro" id="IPR015915">
    <property type="entry name" value="Kelch-typ_b-propeller"/>
</dbReference>
<dbReference type="PROSITE" id="PS50005">
    <property type="entry name" value="TPR"/>
    <property type="match status" value="3"/>
</dbReference>
<dbReference type="InterPro" id="IPR019734">
    <property type="entry name" value="TPR_rpt"/>
</dbReference>
<keyword evidence="2 3" id="KW-0802">TPR repeat</keyword>
<evidence type="ECO:0000256" key="1">
    <source>
        <dbReference type="ARBA" id="ARBA00022737"/>
    </source>
</evidence>
<evidence type="ECO:0000313" key="5">
    <source>
        <dbReference type="Proteomes" id="UP001162131"/>
    </source>
</evidence>
<organism evidence="4 5">
    <name type="scientific">Blepharisma stoltei</name>
    <dbReference type="NCBI Taxonomy" id="1481888"/>
    <lineage>
        <taxon>Eukaryota</taxon>
        <taxon>Sar</taxon>
        <taxon>Alveolata</taxon>
        <taxon>Ciliophora</taxon>
        <taxon>Postciliodesmatophora</taxon>
        <taxon>Heterotrichea</taxon>
        <taxon>Heterotrichida</taxon>
        <taxon>Blepharismidae</taxon>
        <taxon>Blepharisma</taxon>
    </lineage>
</organism>
<protein>
    <recommendedName>
        <fullName evidence="6">Tetratricopeptide repeat protein</fullName>
    </recommendedName>
</protein>
<dbReference type="PANTHER" id="PTHR44943">
    <property type="entry name" value="CELLULOSE SYNTHASE OPERON PROTEIN C"/>
    <property type="match status" value="1"/>
</dbReference>
<dbReference type="SUPFAM" id="SSF48439">
    <property type="entry name" value="Protein prenylyltransferase"/>
    <property type="match status" value="1"/>
</dbReference>
<name>A0AAU9JA34_9CILI</name>
<proteinExistence type="predicted"/>
<dbReference type="Gene3D" id="1.25.40.10">
    <property type="entry name" value="Tetratricopeptide repeat domain"/>
    <property type="match status" value="3"/>
</dbReference>
<keyword evidence="1" id="KW-0677">Repeat</keyword>
<dbReference type="Pfam" id="PF01344">
    <property type="entry name" value="Kelch_1"/>
    <property type="match status" value="1"/>
</dbReference>
<dbReference type="Proteomes" id="UP001162131">
    <property type="component" value="Unassembled WGS sequence"/>
</dbReference>
<evidence type="ECO:0000256" key="2">
    <source>
        <dbReference type="ARBA" id="ARBA00022803"/>
    </source>
</evidence>
<comment type="caution">
    <text evidence="4">The sequence shown here is derived from an EMBL/GenBank/DDBJ whole genome shotgun (WGS) entry which is preliminary data.</text>
</comment>
<dbReference type="Pfam" id="PF13181">
    <property type="entry name" value="TPR_8"/>
    <property type="match status" value="1"/>
</dbReference>
<dbReference type="PROSITE" id="PS50293">
    <property type="entry name" value="TPR_REGION"/>
    <property type="match status" value="2"/>
</dbReference>
<feature type="repeat" description="TPR" evidence="3">
    <location>
        <begin position="466"/>
        <end position="499"/>
    </location>
</feature>
<gene>
    <name evidence="4" type="ORF">BSTOLATCC_MIC31955</name>
</gene>
<evidence type="ECO:0000256" key="3">
    <source>
        <dbReference type="PROSITE-ProRule" id="PRU00339"/>
    </source>
</evidence>
<dbReference type="InterPro" id="IPR006652">
    <property type="entry name" value="Kelch_1"/>
</dbReference>
<dbReference type="InterPro" id="IPR011043">
    <property type="entry name" value="Gal_Oxase/kelch_b-propeller"/>
</dbReference>
<dbReference type="Pfam" id="PF00515">
    <property type="entry name" value="TPR_1"/>
    <property type="match status" value="1"/>
</dbReference>
<dbReference type="InterPro" id="IPR013105">
    <property type="entry name" value="TPR_2"/>
</dbReference>
<dbReference type="InterPro" id="IPR051685">
    <property type="entry name" value="Ycf3/AcsC/BcsC/TPR_MFPF"/>
</dbReference>
<dbReference type="AlphaFoldDB" id="A0AAU9JA34"/>
<sequence>MCLQHFTSNKASISLIINENCESLKRFENANKPIRLLNFHISTASNDLNNKSKETESALSFIDTIRNKTAEILSRPNNPELEIDFRTTCSAIQAHSSLYDPPLMQAYQDYLKAYQLKTSLYNLKWDSNGTKLIIYNTETETQEEINTLQTPERLDSYTCITQLPNGKLFCFGNCPASGITVLIDVDGGVEVLPSGTPCSGSSCIYFNNSVYCFGGSNEDDSALISIRFDLDQNRWIKLTPMPKADYWCNSIIFNGNILISGHWNKNLWLYSIDIDSFSTIPYEFKYNERKILINAERLYLIECRGSIYESEIGSYSNWRRIAESKFNFNQVFCSYNKGGIYISNISILDEEYYYYFFNLDQKIIIDIAYYGRHAALRRVGKKIEVIKSNVQNFKLDSNYLDERSLKDNALKTLGEKFAKIEFYDKQITLDPDSATFYNKKCNAFYNWERYLEAIECFDEAIKPKDANYYNKKGHAFCNWERYLEAIECYDGAIKLDPKDASFYDNKGDAFYNLERYLEAIECFDEAIKLDPKNAIYYKNKGDAFYNLKRYREAIECFDEAVKLDPKNAIYYKNKGDAFYNLERYREAIKPKNLFFSKCIMI</sequence>
<feature type="repeat" description="TPR" evidence="3">
    <location>
        <begin position="500"/>
        <end position="533"/>
    </location>
</feature>
<dbReference type="SMART" id="SM00028">
    <property type="entry name" value="TPR"/>
    <property type="match status" value="5"/>
</dbReference>
<dbReference type="PANTHER" id="PTHR44943:SF4">
    <property type="entry name" value="TPR REPEAT-CONTAINING PROTEIN MJ0798"/>
    <property type="match status" value="1"/>
</dbReference>
<keyword evidence="5" id="KW-1185">Reference proteome</keyword>